<evidence type="ECO:0000256" key="4">
    <source>
        <dbReference type="ARBA" id="ARBA00023125"/>
    </source>
</evidence>
<dbReference type="GO" id="GO:0003681">
    <property type="term" value="F:bent DNA binding"/>
    <property type="evidence" value="ECO:0007669"/>
    <property type="project" value="TreeGrafter"/>
</dbReference>
<feature type="domain" description="DNA-binding protein H-NS-like C-terminal" evidence="7">
    <location>
        <begin position="100"/>
        <end position="146"/>
    </location>
</feature>
<dbReference type="Pfam" id="PF22470">
    <property type="entry name" value="Histone_HNS_N"/>
    <property type="match status" value="1"/>
</dbReference>
<dbReference type="GO" id="GO:0009295">
    <property type="term" value="C:nucleoid"/>
    <property type="evidence" value="ECO:0007669"/>
    <property type="project" value="UniProtKB-SubCell"/>
</dbReference>
<dbReference type="GO" id="GO:0000976">
    <property type="term" value="F:transcription cis-regulatory region binding"/>
    <property type="evidence" value="ECO:0007669"/>
    <property type="project" value="TreeGrafter"/>
</dbReference>
<keyword evidence="4" id="KW-0238">DNA-binding</keyword>
<dbReference type="InterPro" id="IPR027454">
    <property type="entry name" value="Histone_HNS_N"/>
</dbReference>
<evidence type="ECO:0000256" key="3">
    <source>
        <dbReference type="ARBA" id="ARBA00022490"/>
    </source>
</evidence>
<feature type="DNA-binding region" evidence="5">
    <location>
        <begin position="124"/>
        <end position="129"/>
    </location>
</feature>
<dbReference type="InterPro" id="IPR027444">
    <property type="entry name" value="H-NS_C_dom"/>
</dbReference>
<dbReference type="InterPro" id="IPR001801">
    <property type="entry name" value="Histone_HNS"/>
</dbReference>
<dbReference type="GO" id="GO:0003680">
    <property type="term" value="F:minor groove of adenine-thymine-rich DNA binding"/>
    <property type="evidence" value="ECO:0007669"/>
    <property type="project" value="TreeGrafter"/>
</dbReference>
<dbReference type="InterPro" id="IPR054180">
    <property type="entry name" value="H-NS-like_N"/>
</dbReference>
<evidence type="ECO:0000256" key="6">
    <source>
        <dbReference type="SAM" id="MobiDB-lite"/>
    </source>
</evidence>
<dbReference type="GO" id="GO:0046983">
    <property type="term" value="F:protein dimerization activity"/>
    <property type="evidence" value="ECO:0007669"/>
    <property type="project" value="InterPro"/>
</dbReference>
<dbReference type="PANTHER" id="PTHR38097:SF2">
    <property type="entry name" value="DNA-BINDING PROTEIN STPA"/>
    <property type="match status" value="1"/>
</dbReference>
<feature type="region of interest" description="Disordered" evidence="6">
    <location>
        <begin position="94"/>
        <end position="114"/>
    </location>
</feature>
<dbReference type="InterPro" id="IPR037150">
    <property type="entry name" value="H-NS_C_dom_sf"/>
</dbReference>
<evidence type="ECO:0000256" key="5">
    <source>
        <dbReference type="PIRSR" id="PIRSR002096-1"/>
    </source>
</evidence>
<dbReference type="GO" id="GO:0005829">
    <property type="term" value="C:cytosol"/>
    <property type="evidence" value="ECO:0007669"/>
    <property type="project" value="TreeGrafter"/>
</dbReference>
<dbReference type="Gene3D" id="1.10.287.1050">
    <property type="entry name" value="H-NS histone-like proteins"/>
    <property type="match status" value="1"/>
</dbReference>
<comment type="caution">
    <text evidence="8">The sequence shown here is derived from an EMBL/GenBank/DDBJ whole genome shotgun (WGS) entry which is preliminary data.</text>
</comment>
<organism evidence="8 9">
    <name type="scientific">Photobacterium damselae subsp. damselae</name>
    <name type="common">Listonella damsela</name>
    <dbReference type="NCBI Taxonomy" id="85581"/>
    <lineage>
        <taxon>Bacteria</taxon>
        <taxon>Pseudomonadati</taxon>
        <taxon>Pseudomonadota</taxon>
        <taxon>Gammaproteobacteria</taxon>
        <taxon>Vibrionales</taxon>
        <taxon>Vibrionaceae</taxon>
        <taxon>Photobacterium</taxon>
    </lineage>
</organism>
<dbReference type="GO" id="GO:0001217">
    <property type="term" value="F:DNA-binding transcription repressor activity"/>
    <property type="evidence" value="ECO:0007669"/>
    <property type="project" value="TreeGrafter"/>
</dbReference>
<dbReference type="Proteomes" id="UP000533429">
    <property type="component" value="Unassembled WGS sequence"/>
</dbReference>
<dbReference type="Gene3D" id="4.10.430.10">
    <property type="entry name" value="Histone-like protein H-NS, C-terminal domain"/>
    <property type="match status" value="1"/>
</dbReference>
<dbReference type="SMART" id="SM00528">
    <property type="entry name" value="HNS"/>
    <property type="match status" value="1"/>
</dbReference>
<reference evidence="8 9" key="1">
    <citation type="submission" date="2020-06" db="EMBL/GenBank/DDBJ databases">
        <title>Photobacterium damselae subsp. damselae comparative genomics.</title>
        <authorList>
            <person name="Osorio C.R."/>
        </authorList>
    </citation>
    <scope>NUCLEOTIDE SEQUENCE [LARGE SCALE GENOMIC DNA]</scope>
    <source>
        <strain evidence="8 9">TW250/03</strain>
    </source>
</reference>
<evidence type="ECO:0000256" key="2">
    <source>
        <dbReference type="ARBA" id="ARBA00010610"/>
    </source>
</evidence>
<comment type="subcellular location">
    <subcellularLocation>
        <location evidence="1">Cytoplasm</location>
        <location evidence="1">Nucleoid</location>
    </subcellularLocation>
</comment>
<feature type="compositionally biased region" description="Basic residues" evidence="6">
    <location>
        <begin position="100"/>
        <end position="109"/>
    </location>
</feature>
<proteinExistence type="inferred from homology"/>
<sequence length="147" mass="16593">MPNSVVDSSAPSLADQMKKVLTNIRTLRTFVRVLTLDEMLEIESKLSQVIGEFREEAEKAAKEEEERQDKIAQYIEMLKQDGIDLDELSMIAGSADTTPKKKRAPKPPKYRFIDNGEEKTWTGQGRTPSALAALLEQGHDIDEFLIK</sequence>
<evidence type="ECO:0000313" key="9">
    <source>
        <dbReference type="Proteomes" id="UP000533429"/>
    </source>
</evidence>
<dbReference type="PIRSF" id="PIRSF002096">
    <property type="entry name" value="HnS"/>
    <property type="match status" value="1"/>
</dbReference>
<evidence type="ECO:0000259" key="7">
    <source>
        <dbReference type="SMART" id="SM00528"/>
    </source>
</evidence>
<comment type="similarity">
    <text evidence="2">Belongs to the histone-like protein H-NS family.</text>
</comment>
<protein>
    <submittedName>
        <fullName evidence="8">H-NS histone family protein</fullName>
    </submittedName>
</protein>
<dbReference type="SUPFAM" id="SSF81273">
    <property type="entry name" value="H-NS histone-like proteins"/>
    <property type="match status" value="2"/>
</dbReference>
<dbReference type="Pfam" id="PF00816">
    <property type="entry name" value="Histone_HNS"/>
    <property type="match status" value="1"/>
</dbReference>
<evidence type="ECO:0000256" key="1">
    <source>
        <dbReference type="ARBA" id="ARBA00004453"/>
    </source>
</evidence>
<dbReference type="PANTHER" id="PTHR38097">
    <property type="match status" value="1"/>
</dbReference>
<accession>A0A850QVP3</accession>
<dbReference type="GO" id="GO:0030527">
    <property type="term" value="F:structural constituent of chromatin"/>
    <property type="evidence" value="ECO:0007669"/>
    <property type="project" value="InterPro"/>
</dbReference>
<evidence type="ECO:0000313" key="8">
    <source>
        <dbReference type="EMBL" id="NVP01914.1"/>
    </source>
</evidence>
<dbReference type="GO" id="GO:0032993">
    <property type="term" value="C:protein-DNA complex"/>
    <property type="evidence" value="ECO:0007669"/>
    <property type="project" value="TreeGrafter"/>
</dbReference>
<dbReference type="AlphaFoldDB" id="A0A850QVP3"/>
<gene>
    <name evidence="8" type="ORF">HWA77_16995</name>
</gene>
<keyword evidence="3" id="KW-0963">Cytoplasm</keyword>
<name>A0A850QVP3_PHODD</name>
<dbReference type="EMBL" id="JABXOR010001070">
    <property type="protein sequence ID" value="NVP01914.1"/>
    <property type="molecule type" value="Genomic_DNA"/>
</dbReference>